<dbReference type="InterPro" id="IPR022212">
    <property type="entry name" value="DUF3741"/>
</dbReference>
<evidence type="ECO:0000313" key="5">
    <source>
        <dbReference type="EMBL" id="KAJ4979739.1"/>
    </source>
</evidence>
<feature type="compositionally biased region" description="Low complexity" evidence="1">
    <location>
        <begin position="52"/>
        <end position="67"/>
    </location>
</feature>
<dbReference type="OrthoDB" id="1925259at2759"/>
<feature type="domain" description="DUF4378" evidence="3">
    <location>
        <begin position="850"/>
        <end position="1000"/>
    </location>
</feature>
<dbReference type="EMBL" id="JAMYWD010000002">
    <property type="protein sequence ID" value="KAJ4979739.1"/>
    <property type="molecule type" value="Genomic_DNA"/>
</dbReference>
<gene>
    <name evidence="5" type="ORF">NE237_010519</name>
</gene>
<evidence type="ECO:0000259" key="3">
    <source>
        <dbReference type="Pfam" id="PF14309"/>
    </source>
</evidence>
<dbReference type="Proteomes" id="UP001141806">
    <property type="component" value="Unassembled WGS sequence"/>
</dbReference>
<evidence type="ECO:0000259" key="2">
    <source>
        <dbReference type="Pfam" id="PF12552"/>
    </source>
</evidence>
<evidence type="ECO:0000259" key="4">
    <source>
        <dbReference type="Pfam" id="PF14383"/>
    </source>
</evidence>
<feature type="domain" description="DUF3741" evidence="4">
    <location>
        <begin position="99"/>
        <end position="124"/>
    </location>
</feature>
<organism evidence="5 6">
    <name type="scientific">Protea cynaroides</name>
    <dbReference type="NCBI Taxonomy" id="273540"/>
    <lineage>
        <taxon>Eukaryota</taxon>
        <taxon>Viridiplantae</taxon>
        <taxon>Streptophyta</taxon>
        <taxon>Embryophyta</taxon>
        <taxon>Tracheophyta</taxon>
        <taxon>Spermatophyta</taxon>
        <taxon>Magnoliopsida</taxon>
        <taxon>Proteales</taxon>
        <taxon>Proteaceae</taxon>
        <taxon>Protea</taxon>
    </lineage>
</organism>
<protein>
    <recommendedName>
        <fullName evidence="7">DUF4378 domain-containing protein</fullName>
    </recommendedName>
</protein>
<dbReference type="AlphaFoldDB" id="A0A9Q0R1N2"/>
<keyword evidence="6" id="KW-1185">Reference proteome</keyword>
<dbReference type="PANTHER" id="PTHR46836:SF8">
    <property type="entry name" value="AFADIN"/>
    <property type="match status" value="1"/>
</dbReference>
<proteinExistence type="predicted"/>
<evidence type="ECO:0008006" key="7">
    <source>
        <dbReference type="Google" id="ProtNLM"/>
    </source>
</evidence>
<feature type="region of interest" description="Disordered" evidence="1">
    <location>
        <begin position="48"/>
        <end position="68"/>
    </location>
</feature>
<evidence type="ECO:0000313" key="6">
    <source>
        <dbReference type="Proteomes" id="UP001141806"/>
    </source>
</evidence>
<dbReference type="Pfam" id="PF14309">
    <property type="entry name" value="DUF4378"/>
    <property type="match status" value="1"/>
</dbReference>
<dbReference type="Pfam" id="PF14383">
    <property type="entry name" value="VARLMGL"/>
    <property type="match status" value="1"/>
</dbReference>
<dbReference type="Pfam" id="PF12552">
    <property type="entry name" value="DUF3741"/>
    <property type="match status" value="1"/>
</dbReference>
<reference evidence="5" key="1">
    <citation type="journal article" date="2023" name="Plant J.">
        <title>The genome of the king protea, Protea cynaroides.</title>
        <authorList>
            <person name="Chang J."/>
            <person name="Duong T.A."/>
            <person name="Schoeman C."/>
            <person name="Ma X."/>
            <person name="Roodt D."/>
            <person name="Barker N."/>
            <person name="Li Z."/>
            <person name="Van de Peer Y."/>
            <person name="Mizrachi E."/>
        </authorList>
    </citation>
    <scope>NUCLEOTIDE SEQUENCE</scope>
    <source>
        <tissue evidence="5">Young leaves</tissue>
    </source>
</reference>
<sequence length="1004" mass="112623">MVGIHRWYGQERCSRRCAERIRSISHQNLGDHLVLAGRVLSEGDWQNKKSVDSLNGTSDSSSYSSGSADEDSFMFDLRSSSKQVGGTPVRNLLVEEMSNDMEPKRRPPSVIAKLMGLDAQPPQQPVRKQPKIFSENYLQKTASIAFQEKNPSRESRSLRNKHKKGHIEFKNAYEVSETSKAEKQSHPLIQKGIANTKPRDAKMSFVRQKFMDAKLLSTDEKLRQSKEFHEALKVLDSNKDLLFKFLQEPDSLFTKHLYDFHGAPPPDQFGHITVLKSSNASKHEHPDTCWKAERKSHQHEAMDSLQKEFGHGHGINAAYNLTKNIKSLSEEKNEDYGLPSSIVVLKPNPAKAQNASRSASSSSSIGFQSGCRIHVESRSSGNHQLFAEVWNRKNSSSNMRHRSKSSREIAKEITRQMGQGVSNNSLRVSSLGLRGYAGNGSSYGMSEIDSTNELDSVASTSRHILDWKSKYSPSSSCSTDSSVSREAKKRLSERWKMTRRFQELGLVSKGNTLGEMLAMPDSETQPLTLGSGDGLSRNDGIGRWGSPIGISSRDGWKDGYSRNIQRSKSVPVLPSVFGSAKSGIDHGAVGNDRCLMSKAINKGSHRLRIRNSNHIENSFLRDLKSKNEKSCSSFCTNRENYNTEQATLSFDEPRKNLVQSDQAEEKPIIPESLYCDVADKRLIVEEELVPETRDMNRLILSSEEKLPESTACIMLDTVVDSSVPETNESVLKEAPDLSTEEGLFSANCSLNERESSGSSEDVDQPSPISVLEPPFVEETSSGSECLERVSADLNGLRVQLQRLKSETSDRYADVIGMNVSSDDDTGEESVGYLEGKGKHLSILRTGENRDFSYVVDVFVESGFDGVDQEMVLAAWHSLECPVDLGVFEKLEKKYGEQLTWPRSERRLLFDRINYGLMEIFRPCTDQHPWVKPATRRISTRCNEYLVVELWKLVVDQGQEGNKDASEKVLEKELRWLELGDDIDVLGKEIEKLLLDEMIEEVVRI</sequence>
<dbReference type="PANTHER" id="PTHR46836">
    <property type="entry name" value="AFADIN"/>
    <property type="match status" value="1"/>
</dbReference>
<feature type="domain" description="DUF3741" evidence="2">
    <location>
        <begin position="207"/>
        <end position="251"/>
    </location>
</feature>
<dbReference type="InterPro" id="IPR032795">
    <property type="entry name" value="DUF3741-assoc"/>
</dbReference>
<evidence type="ECO:0000256" key="1">
    <source>
        <dbReference type="SAM" id="MobiDB-lite"/>
    </source>
</evidence>
<comment type="caution">
    <text evidence="5">The sequence shown here is derived from an EMBL/GenBank/DDBJ whole genome shotgun (WGS) entry which is preliminary data.</text>
</comment>
<dbReference type="InterPro" id="IPR025486">
    <property type="entry name" value="DUF4378"/>
</dbReference>
<name>A0A9Q0R1N2_9MAGN</name>
<accession>A0A9Q0R1N2</accession>